<proteinExistence type="inferred from homology"/>
<dbReference type="EMBL" id="UINC01104411">
    <property type="protein sequence ID" value="SVC67529.1"/>
    <property type="molecule type" value="Genomic_DNA"/>
</dbReference>
<dbReference type="PANTHER" id="PTHR36842">
    <property type="entry name" value="PROTEIN TOLB HOMOLOG"/>
    <property type="match status" value="1"/>
</dbReference>
<comment type="similarity">
    <text evidence="1">Belongs to the TolB family.</text>
</comment>
<evidence type="ECO:0000256" key="1">
    <source>
        <dbReference type="ARBA" id="ARBA00009820"/>
    </source>
</evidence>
<dbReference type="InterPro" id="IPR011042">
    <property type="entry name" value="6-blade_b-propeller_TolB-like"/>
</dbReference>
<name>A0A382P2B0_9ZZZZ</name>
<dbReference type="Gene3D" id="2.120.10.30">
    <property type="entry name" value="TolB, C-terminal domain"/>
    <property type="match status" value="1"/>
</dbReference>
<reference evidence="2" key="1">
    <citation type="submission" date="2018-05" db="EMBL/GenBank/DDBJ databases">
        <authorList>
            <person name="Lanie J.A."/>
            <person name="Ng W.-L."/>
            <person name="Kazmierczak K.M."/>
            <person name="Andrzejewski T.M."/>
            <person name="Davidsen T.M."/>
            <person name="Wayne K.J."/>
            <person name="Tettelin H."/>
            <person name="Glass J.I."/>
            <person name="Rusch D."/>
            <person name="Podicherti R."/>
            <person name="Tsui H.-C.T."/>
            <person name="Winkler M.E."/>
        </authorList>
    </citation>
    <scope>NUCLEOTIDE SEQUENCE</scope>
</reference>
<protein>
    <recommendedName>
        <fullName evidence="3">Dipeptidylpeptidase IV N-terminal domain-containing protein</fullName>
    </recommendedName>
</protein>
<accession>A0A382P2B0</accession>
<evidence type="ECO:0000313" key="2">
    <source>
        <dbReference type="EMBL" id="SVC67529.1"/>
    </source>
</evidence>
<organism evidence="2">
    <name type="scientific">marine metagenome</name>
    <dbReference type="NCBI Taxonomy" id="408172"/>
    <lineage>
        <taxon>unclassified sequences</taxon>
        <taxon>metagenomes</taxon>
        <taxon>ecological metagenomes</taxon>
    </lineage>
</organism>
<sequence length="360" mass="40643">APTWSPDGKELLFVTNRDTPLGSGGIWRMPVKKNGIKKARLIHNEQTLFRTRPHWSPDGTRFLYSSHIGGQFNHLYLLPSDGGEPYKITFGEWDNFHPRWSPDGTKLVFLSNEGGLPQLQVMETIGGKTKKLKVITKKWIEPRGTLQVIITDGETEHPTPARIYLQASNGKAYAPDGAYHRVGRMKDHLFHTEGTFTIEVPHGPLTVEAVKGFEYYSTKETVEIKAGERSEVTLTLSRMTNMPARGWYSGSTHVHMNYAGDLHNTLENLMFMSAAEDQSVVNELVANKDNRILDYQFFTGETSHLSTSERVLFVSEEYRPAFHGHVYFLGLTEHLLSPFASGYEGTAIHSLYPSNTDMLR</sequence>
<dbReference type="InterPro" id="IPR011659">
    <property type="entry name" value="WD40"/>
</dbReference>
<feature type="non-terminal residue" evidence="2">
    <location>
        <position position="1"/>
    </location>
</feature>
<dbReference type="SUPFAM" id="SSF82171">
    <property type="entry name" value="DPP6 N-terminal domain-like"/>
    <property type="match status" value="1"/>
</dbReference>
<dbReference type="PANTHER" id="PTHR36842:SF1">
    <property type="entry name" value="PROTEIN TOLB"/>
    <property type="match status" value="1"/>
</dbReference>
<dbReference type="AlphaFoldDB" id="A0A382P2B0"/>
<gene>
    <name evidence="2" type="ORF">METZ01_LOCUS320383</name>
</gene>
<feature type="non-terminal residue" evidence="2">
    <location>
        <position position="360"/>
    </location>
</feature>
<dbReference type="Pfam" id="PF07676">
    <property type="entry name" value="PD40"/>
    <property type="match status" value="3"/>
</dbReference>
<evidence type="ECO:0008006" key="3">
    <source>
        <dbReference type="Google" id="ProtNLM"/>
    </source>
</evidence>